<dbReference type="Proteomes" id="UP000646548">
    <property type="component" value="Unassembled WGS sequence"/>
</dbReference>
<comment type="caution">
    <text evidence="3">The sequence shown here is derived from an EMBL/GenBank/DDBJ whole genome shotgun (WGS) entry which is preliminary data.</text>
</comment>
<sequence length="166" mass="18123">MLRAAIFVVLLGCRAVSSSTKEQSVLFSVTFSAGTLLQVHINEEPDQWDGANDPPHPRRSTTASFTGPSFQILSSIRLSSEPGSPQLLVCILDGLMSPWQRVLWWMDDAQRVSGSDAGPWKKSSKGYSAVSVRKVPAVKRGSSMSSYWCGTIQAGKVFKQKLCSEN</sequence>
<feature type="signal peptide" evidence="1">
    <location>
        <begin position="1"/>
        <end position="18"/>
    </location>
</feature>
<gene>
    <name evidence="3" type="ORF">FQA47_007575</name>
</gene>
<evidence type="ECO:0000256" key="1">
    <source>
        <dbReference type="SAM" id="SignalP"/>
    </source>
</evidence>
<reference evidence="3" key="1">
    <citation type="journal article" name="BMC Genomics">
        <title>Long-read sequencing and de novo genome assembly of marine medaka (Oryzias melastigma).</title>
        <authorList>
            <person name="Liang P."/>
            <person name="Saqib H.S.A."/>
            <person name="Ni X."/>
            <person name="Shen Y."/>
        </authorList>
    </citation>
    <scope>NUCLEOTIDE SEQUENCE</scope>
    <source>
        <strain evidence="3">Bigg-433</strain>
    </source>
</reference>
<feature type="chain" id="PRO_5032773655" description="Ig-like domain-containing protein" evidence="1">
    <location>
        <begin position="19"/>
        <end position="166"/>
    </location>
</feature>
<evidence type="ECO:0000259" key="2">
    <source>
        <dbReference type="PROSITE" id="PS50835"/>
    </source>
</evidence>
<accession>A0A834C7L9</accession>
<keyword evidence="1" id="KW-0732">Signal</keyword>
<dbReference type="EMBL" id="WKFB01000471">
    <property type="protein sequence ID" value="KAF6721980.1"/>
    <property type="molecule type" value="Genomic_DNA"/>
</dbReference>
<protein>
    <recommendedName>
        <fullName evidence="2">Ig-like domain-containing protein</fullName>
    </recommendedName>
</protein>
<dbReference type="InterPro" id="IPR007110">
    <property type="entry name" value="Ig-like_dom"/>
</dbReference>
<feature type="domain" description="Ig-like" evidence="2">
    <location>
        <begin position="68"/>
        <end position="149"/>
    </location>
</feature>
<organism evidence="3 4">
    <name type="scientific">Oryzias melastigma</name>
    <name type="common">Marine medaka</name>
    <dbReference type="NCBI Taxonomy" id="30732"/>
    <lineage>
        <taxon>Eukaryota</taxon>
        <taxon>Metazoa</taxon>
        <taxon>Chordata</taxon>
        <taxon>Craniata</taxon>
        <taxon>Vertebrata</taxon>
        <taxon>Euteleostomi</taxon>
        <taxon>Actinopterygii</taxon>
        <taxon>Neopterygii</taxon>
        <taxon>Teleostei</taxon>
        <taxon>Neoteleostei</taxon>
        <taxon>Acanthomorphata</taxon>
        <taxon>Ovalentaria</taxon>
        <taxon>Atherinomorphae</taxon>
        <taxon>Beloniformes</taxon>
        <taxon>Adrianichthyidae</taxon>
        <taxon>Oryziinae</taxon>
        <taxon>Oryzias</taxon>
    </lineage>
</organism>
<evidence type="ECO:0000313" key="4">
    <source>
        <dbReference type="Proteomes" id="UP000646548"/>
    </source>
</evidence>
<name>A0A834C7L9_ORYME</name>
<dbReference type="AlphaFoldDB" id="A0A834C7L9"/>
<evidence type="ECO:0000313" key="3">
    <source>
        <dbReference type="EMBL" id="KAF6721980.1"/>
    </source>
</evidence>
<dbReference type="PROSITE" id="PS50835">
    <property type="entry name" value="IG_LIKE"/>
    <property type="match status" value="1"/>
</dbReference>
<proteinExistence type="predicted"/>
<dbReference type="SUPFAM" id="SSF48726">
    <property type="entry name" value="Immunoglobulin"/>
    <property type="match status" value="1"/>
</dbReference>
<dbReference type="InterPro" id="IPR036179">
    <property type="entry name" value="Ig-like_dom_sf"/>
</dbReference>